<keyword evidence="3" id="KW-1185">Reference proteome</keyword>
<keyword evidence="1" id="KW-0732">Signal</keyword>
<accession>A0AAN9BF08</accession>
<dbReference type="EMBL" id="JBAMIC010000008">
    <property type="protein sequence ID" value="KAK7104888.1"/>
    <property type="molecule type" value="Genomic_DNA"/>
</dbReference>
<dbReference type="Proteomes" id="UP001374579">
    <property type="component" value="Unassembled WGS sequence"/>
</dbReference>
<evidence type="ECO:0008006" key="4">
    <source>
        <dbReference type="Google" id="ProtNLM"/>
    </source>
</evidence>
<feature type="signal peptide" evidence="1">
    <location>
        <begin position="1"/>
        <end position="22"/>
    </location>
</feature>
<reference evidence="2 3" key="1">
    <citation type="submission" date="2024-02" db="EMBL/GenBank/DDBJ databases">
        <title>Chromosome-scale genome assembly of the rough periwinkle Littorina saxatilis.</title>
        <authorList>
            <person name="De Jode A."/>
            <person name="Faria R."/>
            <person name="Formenti G."/>
            <person name="Sims Y."/>
            <person name="Smith T.P."/>
            <person name="Tracey A."/>
            <person name="Wood J.M.D."/>
            <person name="Zagrodzka Z.B."/>
            <person name="Johannesson K."/>
            <person name="Butlin R.K."/>
            <person name="Leder E.H."/>
        </authorList>
    </citation>
    <scope>NUCLEOTIDE SEQUENCE [LARGE SCALE GENOMIC DNA]</scope>
    <source>
        <strain evidence="2">Snail1</strain>
        <tissue evidence="2">Muscle</tissue>
    </source>
</reference>
<evidence type="ECO:0000256" key="1">
    <source>
        <dbReference type="SAM" id="SignalP"/>
    </source>
</evidence>
<gene>
    <name evidence="2" type="ORF">V1264_019533</name>
</gene>
<organism evidence="2 3">
    <name type="scientific">Littorina saxatilis</name>
    <dbReference type="NCBI Taxonomy" id="31220"/>
    <lineage>
        <taxon>Eukaryota</taxon>
        <taxon>Metazoa</taxon>
        <taxon>Spiralia</taxon>
        <taxon>Lophotrochozoa</taxon>
        <taxon>Mollusca</taxon>
        <taxon>Gastropoda</taxon>
        <taxon>Caenogastropoda</taxon>
        <taxon>Littorinimorpha</taxon>
        <taxon>Littorinoidea</taxon>
        <taxon>Littorinidae</taxon>
        <taxon>Littorina</taxon>
    </lineage>
</organism>
<name>A0AAN9BF08_9CAEN</name>
<sequence length="295" mass="33384">MMWCGISFFAVLLVTIPPGLHAGHNQVQEVLDKVTAIQGNLTTDLGLIKERTENIPQRLSAIDKKLVDLQKTCTSRQTCTDRLLKLDNGYYLAFRITPGIQSSAYQKFVAVGKSDDPDCLVVQNVPEGCKTTDGRRFCDRHYRSRLIDLWDQLPILRVRVGVYKDNVEQRFFEFNGKNSNYDNWFSQSRLIKSSYTDLSAATRPQPNFFSIAGDHRHGRHFFINNNYGGCNADAGWLVVSDRPAPYPTCFWQSVASKSYPLIFFSSADAKSNFNNRTTVGFADTLVISIKLDNTQ</sequence>
<feature type="chain" id="PRO_5042857381" description="Fibrinogen C-terminal domain-containing protein" evidence="1">
    <location>
        <begin position="23"/>
        <end position="295"/>
    </location>
</feature>
<proteinExistence type="predicted"/>
<comment type="caution">
    <text evidence="2">The sequence shown here is derived from an EMBL/GenBank/DDBJ whole genome shotgun (WGS) entry which is preliminary data.</text>
</comment>
<evidence type="ECO:0000313" key="3">
    <source>
        <dbReference type="Proteomes" id="UP001374579"/>
    </source>
</evidence>
<dbReference type="AlphaFoldDB" id="A0AAN9BF08"/>
<evidence type="ECO:0000313" key="2">
    <source>
        <dbReference type="EMBL" id="KAK7104888.1"/>
    </source>
</evidence>
<protein>
    <recommendedName>
        <fullName evidence="4">Fibrinogen C-terminal domain-containing protein</fullName>
    </recommendedName>
</protein>